<dbReference type="Proteomes" id="UP000232003">
    <property type="component" value="Chromosome"/>
</dbReference>
<organism evidence="2 3">
    <name type="scientific">Nostoc flagelliforme CCNUN1</name>
    <dbReference type="NCBI Taxonomy" id="2038116"/>
    <lineage>
        <taxon>Bacteria</taxon>
        <taxon>Bacillati</taxon>
        <taxon>Cyanobacteriota</taxon>
        <taxon>Cyanophyceae</taxon>
        <taxon>Nostocales</taxon>
        <taxon>Nostocaceae</taxon>
        <taxon>Nostoc</taxon>
    </lineage>
</organism>
<keyword evidence="3" id="KW-1185">Reference proteome</keyword>
<feature type="transmembrane region" description="Helical" evidence="1">
    <location>
        <begin position="29"/>
        <end position="50"/>
    </location>
</feature>
<keyword evidence="1" id="KW-0812">Transmembrane</keyword>
<evidence type="ECO:0000313" key="3">
    <source>
        <dbReference type="Proteomes" id="UP000232003"/>
    </source>
</evidence>
<protein>
    <submittedName>
        <fullName evidence="2">Uncharacterized protein</fullName>
    </submittedName>
</protein>
<accession>A0A2K8SY93</accession>
<keyword evidence="1" id="KW-0472">Membrane</keyword>
<dbReference type="KEGG" id="nfl:COO91_06359"/>
<sequence>MGHWLLTPSSPSSPHSPLPTPYSPLPIEFSLIVAIAPFLSLGSVSFRVWAQKLGIQH</sequence>
<evidence type="ECO:0000313" key="2">
    <source>
        <dbReference type="EMBL" id="AUB40350.1"/>
    </source>
</evidence>
<evidence type="ECO:0000256" key="1">
    <source>
        <dbReference type="SAM" id="Phobius"/>
    </source>
</evidence>
<reference evidence="2 3" key="1">
    <citation type="submission" date="2017-11" db="EMBL/GenBank/DDBJ databases">
        <title>Complete genome of a free-living desiccation-tolerant cyanobacterium and its photosynthetic adaptation to extreme terrestrial habitat.</title>
        <authorList>
            <person name="Shang J."/>
        </authorList>
    </citation>
    <scope>NUCLEOTIDE SEQUENCE [LARGE SCALE GENOMIC DNA]</scope>
    <source>
        <strain evidence="2 3">CCNUN1</strain>
    </source>
</reference>
<dbReference type="EMBL" id="CP024785">
    <property type="protein sequence ID" value="AUB40350.1"/>
    <property type="molecule type" value="Genomic_DNA"/>
</dbReference>
<gene>
    <name evidence="2" type="ORF">COO91_06359</name>
</gene>
<dbReference type="AlphaFoldDB" id="A0A2K8SY93"/>
<keyword evidence="1" id="KW-1133">Transmembrane helix</keyword>
<proteinExistence type="predicted"/>
<name>A0A2K8SY93_9NOSO</name>